<accession>A0A366QY36</accession>
<dbReference type="Gene3D" id="1.10.287.1490">
    <property type="match status" value="1"/>
</dbReference>
<comment type="caution">
    <text evidence="2">The sequence shown here is derived from an EMBL/GenBank/DDBJ whole genome shotgun (WGS) entry which is preliminary data.</text>
</comment>
<dbReference type="EMBL" id="QKXC01000257">
    <property type="protein sequence ID" value="RBR09652.1"/>
    <property type="molecule type" value="Genomic_DNA"/>
</dbReference>
<protein>
    <submittedName>
        <fullName evidence="2">Uncharacterized protein</fullName>
    </submittedName>
</protein>
<dbReference type="GeneID" id="41999196"/>
<name>A0A366QY36_9HYPO</name>
<dbReference type="Proteomes" id="UP000253153">
    <property type="component" value="Unassembled WGS sequence"/>
</dbReference>
<sequence length="129" mass="14411">MKTTEVPSGAATATINAQLRSLEARIDELSNEIKALEAKIEAQEKSQAKEAEKNAAKLKDLETQIENPKNEEDNTDTKFTRWNDPLLEGLRTFDEYREGGEIDKRLNGPDFLETLPPCGNLLKDLLGLP</sequence>
<feature type="region of interest" description="Disordered" evidence="1">
    <location>
        <begin position="43"/>
        <end position="81"/>
    </location>
</feature>
<gene>
    <name evidence="2" type="ORF">FIESC28_09764</name>
</gene>
<dbReference type="AlphaFoldDB" id="A0A366QY36"/>
<dbReference type="RefSeq" id="XP_031012060.1">
    <property type="nucleotide sequence ID" value="XM_031163900.1"/>
</dbReference>
<evidence type="ECO:0000313" key="3">
    <source>
        <dbReference type="Proteomes" id="UP000253153"/>
    </source>
</evidence>
<proteinExistence type="predicted"/>
<reference evidence="2 3" key="1">
    <citation type="submission" date="2018-06" db="EMBL/GenBank/DDBJ databases">
        <title>Fusarium incarnatum-equiseti species complex species 28.</title>
        <authorList>
            <person name="Gardiner D.M."/>
        </authorList>
    </citation>
    <scope>NUCLEOTIDE SEQUENCE [LARGE SCALE GENOMIC DNA]</scope>
    <source>
        <strain evidence="2 3">FIESC_28</strain>
    </source>
</reference>
<organism evidence="2 3">
    <name type="scientific">Fusarium coffeatum</name>
    <dbReference type="NCBI Taxonomy" id="231269"/>
    <lineage>
        <taxon>Eukaryota</taxon>
        <taxon>Fungi</taxon>
        <taxon>Dikarya</taxon>
        <taxon>Ascomycota</taxon>
        <taxon>Pezizomycotina</taxon>
        <taxon>Sordariomycetes</taxon>
        <taxon>Hypocreomycetidae</taxon>
        <taxon>Hypocreales</taxon>
        <taxon>Nectriaceae</taxon>
        <taxon>Fusarium</taxon>
        <taxon>Fusarium incarnatum-equiseti species complex</taxon>
    </lineage>
</organism>
<evidence type="ECO:0000256" key="1">
    <source>
        <dbReference type="SAM" id="MobiDB-lite"/>
    </source>
</evidence>
<evidence type="ECO:0000313" key="2">
    <source>
        <dbReference type="EMBL" id="RBR09652.1"/>
    </source>
</evidence>
<keyword evidence="3" id="KW-1185">Reference proteome</keyword>